<sequence>MSIQKTLELKDKCINRSSKQANLDQQTLYRQQRFRKQRDILVIKVVTITKMGTIQS</sequence>
<reference evidence="1" key="1">
    <citation type="submission" date="2022-02" db="EMBL/GenBank/DDBJ databases">
        <title>Plant Genome Project.</title>
        <authorList>
            <person name="Zhang R.-G."/>
        </authorList>
    </citation>
    <scope>NUCLEOTIDE SEQUENCE</scope>
    <source>
        <strain evidence="1">AT1</strain>
    </source>
</reference>
<dbReference type="EMBL" id="CM046396">
    <property type="protein sequence ID" value="KAI8538614.1"/>
    <property type="molecule type" value="Genomic_DNA"/>
</dbReference>
<organism evidence="1 2">
    <name type="scientific">Rhododendron molle</name>
    <name type="common">Chinese azalea</name>
    <name type="synonym">Azalea mollis</name>
    <dbReference type="NCBI Taxonomy" id="49168"/>
    <lineage>
        <taxon>Eukaryota</taxon>
        <taxon>Viridiplantae</taxon>
        <taxon>Streptophyta</taxon>
        <taxon>Embryophyta</taxon>
        <taxon>Tracheophyta</taxon>
        <taxon>Spermatophyta</taxon>
        <taxon>Magnoliopsida</taxon>
        <taxon>eudicotyledons</taxon>
        <taxon>Gunneridae</taxon>
        <taxon>Pentapetalae</taxon>
        <taxon>asterids</taxon>
        <taxon>Ericales</taxon>
        <taxon>Ericaceae</taxon>
        <taxon>Ericoideae</taxon>
        <taxon>Rhodoreae</taxon>
        <taxon>Rhododendron</taxon>
    </lineage>
</organism>
<protein>
    <submittedName>
        <fullName evidence="1">Uncharacterized protein</fullName>
    </submittedName>
</protein>
<dbReference type="Proteomes" id="UP001062846">
    <property type="component" value="Chromosome 9"/>
</dbReference>
<keyword evidence="2" id="KW-1185">Reference proteome</keyword>
<name>A0ACC0MDG2_RHOML</name>
<evidence type="ECO:0000313" key="1">
    <source>
        <dbReference type="EMBL" id="KAI8538614.1"/>
    </source>
</evidence>
<proteinExistence type="predicted"/>
<evidence type="ECO:0000313" key="2">
    <source>
        <dbReference type="Proteomes" id="UP001062846"/>
    </source>
</evidence>
<comment type="caution">
    <text evidence="1">The sequence shown here is derived from an EMBL/GenBank/DDBJ whole genome shotgun (WGS) entry which is preliminary data.</text>
</comment>
<accession>A0ACC0MDG2</accession>
<gene>
    <name evidence="1" type="ORF">RHMOL_Rhmol09G0117900</name>
</gene>